<feature type="transmembrane region" description="Helical" evidence="16">
    <location>
        <begin position="320"/>
        <end position="341"/>
    </location>
</feature>
<keyword evidence="5" id="KW-0769">Symport</keyword>
<dbReference type="Proteomes" id="UP001054945">
    <property type="component" value="Unassembled WGS sequence"/>
</dbReference>
<keyword evidence="8 15" id="KW-0915">Sodium</keyword>
<dbReference type="Pfam" id="PF00209">
    <property type="entry name" value="SNF"/>
    <property type="match status" value="3"/>
</dbReference>
<protein>
    <recommendedName>
        <fullName evidence="14">Sodium-dependent nutrient amino acid transporter 1</fullName>
    </recommendedName>
</protein>
<evidence type="ECO:0000313" key="17">
    <source>
        <dbReference type="EMBL" id="GIY53223.1"/>
    </source>
</evidence>
<evidence type="ECO:0000256" key="1">
    <source>
        <dbReference type="ARBA" id="ARBA00004141"/>
    </source>
</evidence>
<sequence length="492" mass="55743">MTIGWEMFGNGMWLYHNGGGAFFLIPYLLVLFIIGKPLYYLELILGQFSSQGPIKVWRIVPAFKGKLCMYWICSVTFFGVHPYLLQLLDGSVPLLLRLHATPACRGRNAITPTELLMKMGQPSMVNLHPNISGYVILHLHFPIRRTLHIVHHSLLEEGAWQGIKYFFLPNLEKLKNITRCIDYLCSGYRYKSVGGSVTFAMLGSLAYKYSKDIHDVISHEGLGLAFVVYPDSLAAISYVPQLWAVLFFFMLYILGIGSSMAQIETLLTVIKDKYPKLRKCIWLPSLIACVIFFALGLPLTTNYGQQILQLLNNSGVTAVVLLYAVLEVVGVAWIYGLRNFCNDVEFMLNKRPGIFFKFTWSCLIPVSMVFIFRVRHSGCRGAHKDPSMPQWAYHVGWFLGVLALIQIPLWFFIEVYKSPHTGIVKPNYSSKMSDKENDLPPRMTWSKSVECLLMCVSMTIGLGNVWKFPNVTYNNGGGEEILDILFIPTATQ</sequence>
<evidence type="ECO:0000256" key="4">
    <source>
        <dbReference type="ARBA" id="ARBA00022692"/>
    </source>
</evidence>
<dbReference type="EMBL" id="BPLR01012332">
    <property type="protein sequence ID" value="GIY53223.1"/>
    <property type="molecule type" value="Genomic_DNA"/>
</dbReference>
<comment type="function">
    <text evidence="13">Unusual broad substrate spectrum amino acid:sodium cotransporter that promotes absorption of the D isomers of essential amino acids. Neutral amino acids are the preferred substrates, especially methionine and phenylalanine.</text>
</comment>
<evidence type="ECO:0000256" key="10">
    <source>
        <dbReference type="ARBA" id="ARBA00023136"/>
    </source>
</evidence>
<feature type="transmembrane region" description="Helical" evidence="16">
    <location>
        <begin position="353"/>
        <end position="372"/>
    </location>
</feature>
<proteinExistence type="inferred from homology"/>
<comment type="caution">
    <text evidence="17">The sequence shown here is derived from an EMBL/GenBank/DDBJ whole genome shotgun (WGS) entry which is preliminary data.</text>
</comment>
<feature type="transmembrane region" description="Helical" evidence="16">
    <location>
        <begin position="281"/>
        <end position="300"/>
    </location>
</feature>
<feature type="binding site" evidence="15">
    <location>
        <position position="254"/>
    </location>
    <ligand>
        <name>Na(+)</name>
        <dbReference type="ChEBI" id="CHEBI:29101"/>
        <label>1</label>
    </ligand>
</feature>
<comment type="subcellular location">
    <subcellularLocation>
        <location evidence="1">Membrane</location>
        <topology evidence="1">Multi-pass membrane protein</topology>
    </subcellularLocation>
</comment>
<dbReference type="PANTHER" id="PTHR11616">
    <property type="entry name" value="SODIUM/CHLORIDE DEPENDENT TRANSPORTER"/>
    <property type="match status" value="1"/>
</dbReference>
<evidence type="ECO:0000256" key="9">
    <source>
        <dbReference type="ARBA" id="ARBA00023065"/>
    </source>
</evidence>
<dbReference type="GO" id="GO:0046872">
    <property type="term" value="F:metal ion binding"/>
    <property type="evidence" value="ECO:0007669"/>
    <property type="project" value="UniProtKB-KW"/>
</dbReference>
<evidence type="ECO:0000256" key="7">
    <source>
        <dbReference type="ARBA" id="ARBA00022989"/>
    </source>
</evidence>
<evidence type="ECO:0000256" key="15">
    <source>
        <dbReference type="PIRSR" id="PIRSR600175-1"/>
    </source>
</evidence>
<keyword evidence="12" id="KW-0739">Sodium transport</keyword>
<evidence type="ECO:0000256" key="16">
    <source>
        <dbReference type="SAM" id="Phobius"/>
    </source>
</evidence>
<feature type="transmembrane region" description="Helical" evidence="16">
    <location>
        <begin position="245"/>
        <end position="269"/>
    </location>
</feature>
<dbReference type="AlphaFoldDB" id="A0AAV4U607"/>
<reference evidence="17 18" key="1">
    <citation type="submission" date="2021-06" db="EMBL/GenBank/DDBJ databases">
        <title>Caerostris extrusa draft genome.</title>
        <authorList>
            <person name="Kono N."/>
            <person name="Arakawa K."/>
        </authorList>
    </citation>
    <scope>NUCLEOTIDE SEQUENCE [LARGE SCALE GENOMIC DNA]</scope>
</reference>
<keyword evidence="18" id="KW-1185">Reference proteome</keyword>
<keyword evidence="11" id="KW-0325">Glycoprotein</keyword>
<organism evidence="17 18">
    <name type="scientific">Caerostris extrusa</name>
    <name type="common">Bark spider</name>
    <name type="synonym">Caerostris bankana</name>
    <dbReference type="NCBI Taxonomy" id="172846"/>
    <lineage>
        <taxon>Eukaryota</taxon>
        <taxon>Metazoa</taxon>
        <taxon>Ecdysozoa</taxon>
        <taxon>Arthropoda</taxon>
        <taxon>Chelicerata</taxon>
        <taxon>Arachnida</taxon>
        <taxon>Araneae</taxon>
        <taxon>Araneomorphae</taxon>
        <taxon>Entelegynae</taxon>
        <taxon>Araneoidea</taxon>
        <taxon>Araneidae</taxon>
        <taxon>Caerostris</taxon>
    </lineage>
</organism>
<dbReference type="GO" id="GO:0089718">
    <property type="term" value="P:amino acid import across plasma membrane"/>
    <property type="evidence" value="ECO:0007669"/>
    <property type="project" value="TreeGrafter"/>
</dbReference>
<comment type="similarity">
    <text evidence="2">Belongs to the sodium:neurotransmitter symporter (SNF) (TC 2.A.22) family.</text>
</comment>
<evidence type="ECO:0000256" key="6">
    <source>
        <dbReference type="ARBA" id="ARBA00022970"/>
    </source>
</evidence>
<feature type="transmembrane region" description="Helical" evidence="16">
    <location>
        <begin position="392"/>
        <end position="413"/>
    </location>
</feature>
<dbReference type="PANTHER" id="PTHR11616:SF321">
    <property type="entry name" value="SODIUM-DEPENDENT NUTRIENT AMINO ACID TRANSPORTER 1-RELATED"/>
    <property type="match status" value="1"/>
</dbReference>
<keyword evidence="10 16" id="KW-0472">Membrane</keyword>
<dbReference type="GO" id="GO:0015179">
    <property type="term" value="F:L-amino acid transmembrane transporter activity"/>
    <property type="evidence" value="ECO:0007669"/>
    <property type="project" value="TreeGrafter"/>
</dbReference>
<dbReference type="InterPro" id="IPR000175">
    <property type="entry name" value="Na/ntran_symport"/>
</dbReference>
<dbReference type="SUPFAM" id="SSF161070">
    <property type="entry name" value="SNF-like"/>
    <property type="match status" value="2"/>
</dbReference>
<keyword evidence="15" id="KW-0479">Metal-binding</keyword>
<dbReference type="GO" id="GO:0005886">
    <property type="term" value="C:plasma membrane"/>
    <property type="evidence" value="ECO:0007669"/>
    <property type="project" value="TreeGrafter"/>
</dbReference>
<keyword evidence="4 16" id="KW-0812">Transmembrane</keyword>
<name>A0AAV4U607_CAEEX</name>
<feature type="transmembrane region" description="Helical" evidence="16">
    <location>
        <begin position="20"/>
        <end position="46"/>
    </location>
</feature>
<evidence type="ECO:0000256" key="11">
    <source>
        <dbReference type="ARBA" id="ARBA00023180"/>
    </source>
</evidence>
<gene>
    <name evidence="17" type="primary">NAAT1</name>
    <name evidence="17" type="ORF">CEXT_139611</name>
</gene>
<evidence type="ECO:0000256" key="5">
    <source>
        <dbReference type="ARBA" id="ARBA00022847"/>
    </source>
</evidence>
<keyword evidence="7 16" id="KW-1133">Transmembrane helix</keyword>
<evidence type="ECO:0000313" key="18">
    <source>
        <dbReference type="Proteomes" id="UP001054945"/>
    </source>
</evidence>
<keyword evidence="6" id="KW-0029">Amino-acid transport</keyword>
<evidence type="ECO:0000256" key="13">
    <source>
        <dbReference type="ARBA" id="ARBA00037785"/>
    </source>
</evidence>
<accession>A0AAV4U607</accession>
<evidence type="ECO:0000256" key="2">
    <source>
        <dbReference type="ARBA" id="ARBA00006459"/>
    </source>
</evidence>
<evidence type="ECO:0000256" key="12">
    <source>
        <dbReference type="ARBA" id="ARBA00023201"/>
    </source>
</evidence>
<feature type="binding site" evidence="15">
    <location>
        <position position="258"/>
    </location>
    <ligand>
        <name>Na(+)</name>
        <dbReference type="ChEBI" id="CHEBI:29101"/>
        <label>1</label>
    </ligand>
</feature>
<dbReference type="InterPro" id="IPR037272">
    <property type="entry name" value="SNS_sf"/>
</dbReference>
<keyword evidence="9" id="KW-0406">Ion transport</keyword>
<evidence type="ECO:0000256" key="14">
    <source>
        <dbReference type="ARBA" id="ARBA00040215"/>
    </source>
</evidence>
<dbReference type="PROSITE" id="PS50267">
    <property type="entry name" value="NA_NEUROTRAN_SYMP_3"/>
    <property type="match status" value="2"/>
</dbReference>
<evidence type="ECO:0000256" key="8">
    <source>
        <dbReference type="ARBA" id="ARBA00023053"/>
    </source>
</evidence>
<dbReference type="GO" id="GO:0005283">
    <property type="term" value="F:amino acid:sodium symporter activity"/>
    <property type="evidence" value="ECO:0007669"/>
    <property type="project" value="TreeGrafter"/>
</dbReference>
<keyword evidence="3" id="KW-0813">Transport</keyword>
<evidence type="ECO:0000256" key="3">
    <source>
        <dbReference type="ARBA" id="ARBA00022448"/>
    </source>
</evidence>